<feature type="compositionally biased region" description="Polar residues" evidence="1">
    <location>
        <begin position="239"/>
        <end position="249"/>
    </location>
</feature>
<dbReference type="EnsemblMetazoa" id="XM_029485592.1">
    <property type="protein sequence ID" value="XP_029341452.1"/>
    <property type="gene ID" value="LOC100167707"/>
</dbReference>
<dbReference type="RefSeq" id="XP_029341452.1">
    <property type="nucleotide sequence ID" value="XM_029485592.1"/>
</dbReference>
<feature type="region of interest" description="Disordered" evidence="1">
    <location>
        <begin position="218"/>
        <end position="296"/>
    </location>
</feature>
<proteinExistence type="predicted"/>
<feature type="compositionally biased region" description="Polar residues" evidence="1">
    <location>
        <begin position="408"/>
        <end position="418"/>
    </location>
</feature>
<name>A0A8R2JL98_ACYPI</name>
<feature type="region of interest" description="Disordered" evidence="1">
    <location>
        <begin position="317"/>
        <end position="419"/>
    </location>
</feature>
<keyword evidence="3" id="KW-1185">Reference proteome</keyword>
<evidence type="ECO:0000256" key="1">
    <source>
        <dbReference type="SAM" id="MobiDB-lite"/>
    </source>
</evidence>
<sequence>MASSNTDSPGTIYRWIERKPLTEAVTWTSREKFWLITAACHYGTHDWKSVAQVVRNAGEPYRPREWYTPKSCERQFKILVSNLSKEVKSLPLIDMLQHIAEGLKNDYIRDANKSKDTLKSKYCNLFSVLNRVKQGNLSRNEVVSLYSQARRNEIEGKQYMDQLMTRQNASLASENSSSGLIEEQPIKWNTPSAPLLTSLLRSRNTIPANRTATTIASLLQSPGGTSRTRSGKLLPSTPIIRTTQGTPTLSKLLEAPANPYISSPPQSTQKNKLSEVGTEKLVNTSRKENSQSTSLNKVRVDNITTLGSLNQINKSDLSASKKQISKTPVSAVKNGSKANSSVVNLLSDSETDEDTKNTTLKSSFGDKKDTSSRIEPRATRSQTRAEGGVKQLNDTKLSDGKKERETLRQQSGESQINETHLIDDDLLDIDQIEVEPLSSVQDEIQTQTPSKMTRSSLQRLRLSNPGDNVLTNNKVNSKGTSNKMLEKISVHPDFKCLLGNVVDDLSFDVHACKDAITLRKDSRPLQNTLTTYDGKLLKQKGVIEIKASSIRCIDSRNDSKLVSFTNHPMVVVNKIKKPLNMKFASEQINKTNDIQVSNTDVNKPIRLNNSSLNVVKLIDSSCSLPADEVIIIDDDININEDNRTTMKAKELLSKVESKTFPSTVSSNSKSTTLQLDEKINKNDKTPWNMFGKAQNILDATKKQSLQDSVTKSRTNSNINESNQFIKELDFDFDQSISQTSLSELYNGVEEIVEMHSFDNEELNSLIECGSLDSNETEERIDTVSVDQGDSSVSESDSTIGAFDTFAQITRVRQKSFTSKDIKDTKESKTTNQGVNHLKESFCPSEEIYDDQSSTVSVTGIPVLQGVISDVMSQIDLDCVASNKTITPHKVPITDVVEISSDEEVTVDVPKSHPLSVKQIQTQEKEVKSYKLKEDELIQIHEIEAKMYNRVTIKRGTSTSKPINIEMPPCVIVRNITSDADRVACNKILEIKKDTGQKHQDIEMMTLVSNAGSKRDENELNVIQTQKITVKSANEKLLKETERMKKEAKESEERKKKEAERKNKENERMKQEDKERKTKEDDERKKKVEDERKKIELDRKKKELEKKLLNDLYERKKKEEEERKHRENNERKKKEENERKIKELQEKMKIEEERKRLEKIEEEGKNKIAMDKRLKIFYDRLKKDLVTDENKQLASRVVVKEEIVDECVDEILEDIIDEDICIKNEYSGCIEFNEYNPYNQYNQYNEYNEQNECNENNKNHEYLENNKNNEYLENNKNNEYLENNKNNEYLENNKNNEYLENNKNNDYNNEYINEYNHEFNNEYNNDYYHENHIEYDNECNNEYNEYNDYHNEYDGYNDEIVERIRMPNVISEEISKKYILNISSEELTQIRDYELQSIEESIKKRIKSKTFKRNEDLRSNKELRVILPRDVQVQREYIAFQRLSIERQSKNLRKLKNQEL</sequence>
<feature type="compositionally biased region" description="Polar residues" evidence="1">
    <location>
        <begin position="218"/>
        <end position="228"/>
    </location>
</feature>
<feature type="compositionally biased region" description="Basic and acidic residues" evidence="1">
    <location>
        <begin position="396"/>
        <end position="407"/>
    </location>
</feature>
<dbReference type="KEGG" id="api:100167707"/>
<evidence type="ECO:0000313" key="2">
    <source>
        <dbReference type="EnsemblMetazoa" id="XP_029341452.1"/>
    </source>
</evidence>
<feature type="compositionally biased region" description="Polar residues" evidence="1">
    <location>
        <begin position="260"/>
        <end position="271"/>
    </location>
</feature>
<feature type="compositionally biased region" description="Basic and acidic residues" evidence="1">
    <location>
        <begin position="364"/>
        <end position="378"/>
    </location>
</feature>
<protein>
    <submittedName>
        <fullName evidence="2">Uncharacterized protein</fullName>
    </submittedName>
</protein>
<reference evidence="3" key="1">
    <citation type="submission" date="2010-06" db="EMBL/GenBank/DDBJ databases">
        <authorList>
            <person name="Jiang H."/>
            <person name="Abraham K."/>
            <person name="Ali S."/>
            <person name="Alsbrooks S.L."/>
            <person name="Anim B.N."/>
            <person name="Anosike U.S."/>
            <person name="Attaway T."/>
            <person name="Bandaranaike D.P."/>
            <person name="Battles P.K."/>
            <person name="Bell S.N."/>
            <person name="Bell A.V."/>
            <person name="Beltran B."/>
            <person name="Bickham C."/>
            <person name="Bustamante Y."/>
            <person name="Caleb T."/>
            <person name="Canada A."/>
            <person name="Cardenas V."/>
            <person name="Carter K."/>
            <person name="Chacko J."/>
            <person name="Chandrabose M.N."/>
            <person name="Chavez D."/>
            <person name="Chavez A."/>
            <person name="Chen L."/>
            <person name="Chu H.-S."/>
            <person name="Claassen K.J."/>
            <person name="Cockrell R."/>
            <person name="Collins M."/>
            <person name="Cooper J.A."/>
            <person name="Cree A."/>
            <person name="Curry S.M."/>
            <person name="Da Y."/>
            <person name="Dao M.D."/>
            <person name="Das B."/>
            <person name="Davila M.-L."/>
            <person name="Davy-Carroll L."/>
            <person name="Denson S."/>
            <person name="Dinh H."/>
            <person name="Ebong V.E."/>
            <person name="Edwards J.R."/>
            <person name="Egan A."/>
            <person name="El-Daye J."/>
            <person name="Escobedo L."/>
            <person name="Fernandez S."/>
            <person name="Fernando P.R."/>
            <person name="Flagg N."/>
            <person name="Forbes L.D."/>
            <person name="Fowler R.G."/>
            <person name="Fu Q."/>
            <person name="Gabisi R.A."/>
            <person name="Ganer J."/>
            <person name="Garbino Pronczuk A."/>
            <person name="Garcia R.M."/>
            <person name="Garner T."/>
            <person name="Garrett T.E."/>
            <person name="Gonzalez D.A."/>
            <person name="Hamid H."/>
            <person name="Hawkins E.S."/>
            <person name="Hirani K."/>
            <person name="Hogues M.E."/>
            <person name="Hollins B."/>
            <person name="Hsiao C.-H."/>
            <person name="Jabil R."/>
            <person name="James M.L."/>
            <person name="Jhangiani S.N."/>
            <person name="Johnson B."/>
            <person name="Johnson Q."/>
            <person name="Joshi V."/>
            <person name="Kalu J.B."/>
            <person name="Kam C."/>
            <person name="Kashfia A."/>
            <person name="Keebler J."/>
            <person name="Kisamo H."/>
            <person name="Kovar C.L."/>
            <person name="Lago L.A."/>
            <person name="Lai C.-Y."/>
            <person name="Laidlaw J."/>
            <person name="Lara F."/>
            <person name="Le T.-K."/>
            <person name="Lee S.L."/>
            <person name="Legall F.H."/>
            <person name="Lemon S.J."/>
            <person name="Lewis L.R."/>
            <person name="Li B."/>
            <person name="Liu Y."/>
            <person name="Liu Y.-S."/>
            <person name="Lopez J."/>
            <person name="Lozado R.J."/>
            <person name="Lu J."/>
            <person name="Madu R.C."/>
            <person name="Maheshwari M."/>
            <person name="Maheshwari R."/>
            <person name="Malloy K."/>
            <person name="Martinez E."/>
            <person name="Mathew T."/>
            <person name="Mercado I.C."/>
            <person name="Mercado C."/>
            <person name="Meyer B."/>
            <person name="Montgomery K."/>
            <person name="Morgan M.B."/>
            <person name="Munidasa M."/>
            <person name="Nazareth L.V."/>
            <person name="Nelson J."/>
            <person name="Ng B.M."/>
            <person name="Nguyen N.B."/>
            <person name="Nguyen P.Q."/>
            <person name="Nguyen T."/>
            <person name="Obregon M."/>
            <person name="Okwuonu G.O."/>
            <person name="Onwere C.G."/>
            <person name="Orozco G."/>
            <person name="Parra A."/>
            <person name="Patel S."/>
            <person name="Patil S."/>
            <person name="Perez A."/>
            <person name="Perez Y."/>
            <person name="Pham C."/>
            <person name="Primus E.L."/>
            <person name="Pu L.-L."/>
            <person name="Puazo M."/>
            <person name="Qin X."/>
            <person name="Quiroz J.B."/>
            <person name="Reese J."/>
            <person name="Richards S."/>
            <person name="Rives C.M."/>
            <person name="Robberts R."/>
            <person name="Ruiz S.J."/>
            <person name="Ruiz M.J."/>
            <person name="Santibanez J."/>
            <person name="Schneider B.W."/>
            <person name="Sisson I."/>
            <person name="Smith M."/>
            <person name="Sodergren E."/>
            <person name="Song X.-Z."/>
            <person name="Song B.B."/>
            <person name="Summersgill H."/>
            <person name="Thelus R."/>
            <person name="Thornton R.D."/>
            <person name="Trejos Z.Y."/>
            <person name="Usmani K."/>
            <person name="Vattathil S."/>
            <person name="Villasana D."/>
            <person name="Walker D.L."/>
            <person name="Wang S."/>
            <person name="Wang K."/>
            <person name="White C.S."/>
            <person name="Williams A.C."/>
            <person name="Williamson J."/>
            <person name="Wilson K."/>
            <person name="Woghiren I.O."/>
            <person name="Woodworth J.R."/>
            <person name="Worley K.C."/>
            <person name="Wright R.A."/>
            <person name="Wu W."/>
            <person name="Young L."/>
            <person name="Zhang L."/>
            <person name="Zhang J."/>
            <person name="Zhu Y."/>
            <person name="Muzny D.M."/>
            <person name="Weinstock G."/>
            <person name="Gibbs R.A."/>
        </authorList>
    </citation>
    <scope>NUCLEOTIDE SEQUENCE [LARGE SCALE GENOMIC DNA]</scope>
    <source>
        <strain evidence="3">LSR1</strain>
    </source>
</reference>
<feature type="region of interest" description="Disordered" evidence="1">
    <location>
        <begin position="1116"/>
        <end position="1137"/>
    </location>
</feature>
<accession>A0A8R2JL98</accession>
<dbReference type="OrthoDB" id="1742084at2759"/>
<organism evidence="2 3">
    <name type="scientific">Acyrthosiphon pisum</name>
    <name type="common">Pea aphid</name>
    <dbReference type="NCBI Taxonomy" id="7029"/>
    <lineage>
        <taxon>Eukaryota</taxon>
        <taxon>Metazoa</taxon>
        <taxon>Ecdysozoa</taxon>
        <taxon>Arthropoda</taxon>
        <taxon>Hexapoda</taxon>
        <taxon>Insecta</taxon>
        <taxon>Pterygota</taxon>
        <taxon>Neoptera</taxon>
        <taxon>Paraneoptera</taxon>
        <taxon>Hemiptera</taxon>
        <taxon>Sternorrhyncha</taxon>
        <taxon>Aphidomorpha</taxon>
        <taxon>Aphidoidea</taxon>
        <taxon>Aphididae</taxon>
        <taxon>Macrosiphini</taxon>
        <taxon>Acyrthosiphon</taxon>
    </lineage>
</organism>
<dbReference type="Proteomes" id="UP000007819">
    <property type="component" value="Chromosome X"/>
</dbReference>
<dbReference type="GeneID" id="100167707"/>
<evidence type="ECO:0000313" key="3">
    <source>
        <dbReference type="Proteomes" id="UP000007819"/>
    </source>
</evidence>
<feature type="region of interest" description="Disordered" evidence="1">
    <location>
        <begin position="1041"/>
        <end position="1089"/>
    </location>
</feature>
<feature type="compositionally biased region" description="Polar residues" evidence="1">
    <location>
        <begin position="336"/>
        <end position="348"/>
    </location>
</feature>
<reference evidence="2" key="2">
    <citation type="submission" date="2022-06" db="UniProtKB">
        <authorList>
            <consortium name="EnsemblMetazoa"/>
        </authorList>
    </citation>
    <scope>IDENTIFICATION</scope>
</reference>
<feature type="compositionally biased region" description="Polar residues" evidence="1">
    <location>
        <begin position="317"/>
        <end position="328"/>
    </location>
</feature>